<dbReference type="InParanoid" id="A0A2J7QWQ6"/>
<evidence type="ECO:0000256" key="1">
    <source>
        <dbReference type="ARBA" id="ARBA00001933"/>
    </source>
</evidence>
<comment type="similarity">
    <text evidence="2">Belongs to the threonine aldolase family.</text>
</comment>
<name>A0A2J7QWQ6_9NEOP</name>
<keyword evidence="3" id="KW-0663">Pyridoxal phosphate</keyword>
<dbReference type="Pfam" id="PF01212">
    <property type="entry name" value="Beta_elim_lyase"/>
    <property type="match status" value="1"/>
</dbReference>
<evidence type="ECO:0000256" key="4">
    <source>
        <dbReference type="ARBA" id="ARBA00023239"/>
    </source>
</evidence>
<evidence type="ECO:0000256" key="2">
    <source>
        <dbReference type="ARBA" id="ARBA00006966"/>
    </source>
</evidence>
<dbReference type="Gene3D" id="3.40.640.10">
    <property type="entry name" value="Type I PLP-dependent aspartate aminotransferase-like (Major domain)"/>
    <property type="match status" value="1"/>
</dbReference>
<evidence type="ECO:0000256" key="5">
    <source>
        <dbReference type="PIRSR" id="PIRSR017617-1"/>
    </source>
</evidence>
<evidence type="ECO:0000256" key="3">
    <source>
        <dbReference type="ARBA" id="ARBA00022898"/>
    </source>
</evidence>
<evidence type="ECO:0000313" key="7">
    <source>
        <dbReference type="EMBL" id="PNF33005.1"/>
    </source>
</evidence>
<accession>A0A2J7QWQ6</accession>
<dbReference type="GO" id="GO:0006567">
    <property type="term" value="P:L-threonine catabolic process"/>
    <property type="evidence" value="ECO:0007669"/>
    <property type="project" value="TreeGrafter"/>
</dbReference>
<dbReference type="FunCoup" id="A0A2J7QWQ6">
    <property type="interactions" value="107"/>
</dbReference>
<dbReference type="GO" id="GO:0006545">
    <property type="term" value="P:glycine biosynthetic process"/>
    <property type="evidence" value="ECO:0007669"/>
    <property type="project" value="TreeGrafter"/>
</dbReference>
<dbReference type="PANTHER" id="PTHR48097:SF9">
    <property type="entry name" value="L-THREONINE ALDOLASE"/>
    <property type="match status" value="1"/>
</dbReference>
<comment type="caution">
    <text evidence="7">The sequence shown here is derived from an EMBL/GenBank/DDBJ whole genome shotgun (WGS) entry which is preliminary data.</text>
</comment>
<dbReference type="PANTHER" id="PTHR48097">
    <property type="entry name" value="L-THREONINE ALDOLASE-RELATED"/>
    <property type="match status" value="1"/>
</dbReference>
<dbReference type="FunFam" id="3.40.640.10:FF:000030">
    <property type="entry name" value="Low-specificity L-threonine aldolase"/>
    <property type="match status" value="1"/>
</dbReference>
<feature type="domain" description="Aromatic amino acid beta-eliminating lyase/threonine aldolase" evidence="6">
    <location>
        <begin position="51"/>
        <end position="336"/>
    </location>
</feature>
<dbReference type="Gene3D" id="3.90.1150.10">
    <property type="entry name" value="Aspartate Aminotransferase, domain 1"/>
    <property type="match status" value="1"/>
</dbReference>
<proteinExistence type="inferred from homology"/>
<dbReference type="GO" id="GO:0005829">
    <property type="term" value="C:cytosol"/>
    <property type="evidence" value="ECO:0007669"/>
    <property type="project" value="TreeGrafter"/>
</dbReference>
<organism evidence="7 8">
    <name type="scientific">Cryptotermes secundus</name>
    <dbReference type="NCBI Taxonomy" id="105785"/>
    <lineage>
        <taxon>Eukaryota</taxon>
        <taxon>Metazoa</taxon>
        <taxon>Ecdysozoa</taxon>
        <taxon>Arthropoda</taxon>
        <taxon>Hexapoda</taxon>
        <taxon>Insecta</taxon>
        <taxon>Pterygota</taxon>
        <taxon>Neoptera</taxon>
        <taxon>Polyneoptera</taxon>
        <taxon>Dictyoptera</taxon>
        <taxon>Blattodea</taxon>
        <taxon>Blattoidea</taxon>
        <taxon>Termitoidae</taxon>
        <taxon>Kalotermitidae</taxon>
        <taxon>Cryptotermitinae</taxon>
        <taxon>Cryptotermes</taxon>
    </lineage>
</organism>
<dbReference type="SUPFAM" id="SSF53383">
    <property type="entry name" value="PLP-dependent transferases"/>
    <property type="match status" value="1"/>
</dbReference>
<dbReference type="InterPro" id="IPR015424">
    <property type="entry name" value="PyrdxlP-dep_Trfase"/>
</dbReference>
<dbReference type="AlphaFoldDB" id="A0A2J7QWQ6"/>
<dbReference type="CDD" id="cd06502">
    <property type="entry name" value="TA_like"/>
    <property type="match status" value="1"/>
</dbReference>
<sequence length="412" mass="45398">MLIRVSMLKGLFQHSNSVRLVRYDRTYSRLPANPKTFFNTMGSKINIRAVDLRSDTVSKPTEEMRKAMFEAVVGDDVYGEDPTVNAMEEKAAAILGKESGLFVPSGTMANLLAIMVHCSQRGSEMICGEMSHTFLFEQGGPAQIAGVQIWPLPNKPDGTFDLDAMEERVRDHADDHEPVTSLICVENTQNWCGGKVLPLKWLDDLATRAKQLSIPLHMDGARLFNAAVYLNVPASRIVRDFASVAFCVSKGLGAPVGAILAGNRDFIRKGRRLRKALGGGMRQVGIIAAAGTIALDSMVQRLVEDHRRANAIGKAIAESGSKIFQVDYKNLHTNILMININSKQITSKEFCDRLATVTEDETATLGQNTAIIKICPVTKNSARLVTYYEITDSDVEATIQKLKFVMHEYESC</sequence>
<evidence type="ECO:0000259" key="6">
    <source>
        <dbReference type="Pfam" id="PF01212"/>
    </source>
</evidence>
<dbReference type="NCBIfam" id="NF041359">
    <property type="entry name" value="GntG_guanitoxin"/>
    <property type="match status" value="1"/>
</dbReference>
<dbReference type="InterPro" id="IPR023603">
    <property type="entry name" value="Low_specificity_L-TA-like"/>
</dbReference>
<comment type="cofactor">
    <cofactor evidence="1">
        <name>pyridoxal 5'-phosphate</name>
        <dbReference type="ChEBI" id="CHEBI:597326"/>
    </cofactor>
</comment>
<dbReference type="InterPro" id="IPR001597">
    <property type="entry name" value="ArAA_b-elim_lyase/Thr_aldolase"/>
</dbReference>
<dbReference type="GO" id="GO:0008732">
    <property type="term" value="F:L-allo-threonine aldolase activity"/>
    <property type="evidence" value="ECO:0007669"/>
    <property type="project" value="TreeGrafter"/>
</dbReference>
<dbReference type="Proteomes" id="UP000235965">
    <property type="component" value="Unassembled WGS sequence"/>
</dbReference>
<reference evidence="7 8" key="1">
    <citation type="submission" date="2017-12" db="EMBL/GenBank/DDBJ databases">
        <title>Hemimetabolous genomes reveal molecular basis of termite eusociality.</title>
        <authorList>
            <person name="Harrison M.C."/>
            <person name="Jongepier E."/>
            <person name="Robertson H.M."/>
            <person name="Arning N."/>
            <person name="Bitard-Feildel T."/>
            <person name="Chao H."/>
            <person name="Childers C.P."/>
            <person name="Dinh H."/>
            <person name="Doddapaneni H."/>
            <person name="Dugan S."/>
            <person name="Gowin J."/>
            <person name="Greiner C."/>
            <person name="Han Y."/>
            <person name="Hu H."/>
            <person name="Hughes D.S.T."/>
            <person name="Huylmans A.-K."/>
            <person name="Kemena C."/>
            <person name="Kremer L.P.M."/>
            <person name="Lee S.L."/>
            <person name="Lopez-Ezquerra A."/>
            <person name="Mallet L."/>
            <person name="Monroy-Kuhn J.M."/>
            <person name="Moser A."/>
            <person name="Murali S.C."/>
            <person name="Muzny D.M."/>
            <person name="Otani S."/>
            <person name="Piulachs M.-D."/>
            <person name="Poelchau M."/>
            <person name="Qu J."/>
            <person name="Schaub F."/>
            <person name="Wada-Katsumata A."/>
            <person name="Worley K.C."/>
            <person name="Xie Q."/>
            <person name="Ylla G."/>
            <person name="Poulsen M."/>
            <person name="Gibbs R.A."/>
            <person name="Schal C."/>
            <person name="Richards S."/>
            <person name="Belles X."/>
            <person name="Korb J."/>
            <person name="Bornberg-Bauer E."/>
        </authorList>
    </citation>
    <scope>NUCLEOTIDE SEQUENCE [LARGE SCALE GENOMIC DNA]</scope>
    <source>
        <tissue evidence="7">Whole body</tissue>
    </source>
</reference>
<protein>
    <submittedName>
        <fullName evidence="7">Putative low-specificity L-threonine aldolase 2</fullName>
    </submittedName>
</protein>
<dbReference type="EMBL" id="NEVH01009422">
    <property type="protein sequence ID" value="PNF33005.1"/>
    <property type="molecule type" value="Genomic_DNA"/>
</dbReference>
<keyword evidence="4" id="KW-0456">Lyase</keyword>
<dbReference type="InterPro" id="IPR015421">
    <property type="entry name" value="PyrdxlP-dep_Trfase_major"/>
</dbReference>
<dbReference type="InterPro" id="IPR015422">
    <property type="entry name" value="PyrdxlP-dep_Trfase_small"/>
</dbReference>
<dbReference type="OrthoDB" id="10261951at2759"/>
<keyword evidence="8" id="KW-1185">Reference proteome</keyword>
<gene>
    <name evidence="7" type="primary">THA2_2</name>
    <name evidence="7" type="ORF">B7P43_G16374</name>
</gene>
<dbReference type="PIRSF" id="PIRSF017617">
    <property type="entry name" value="Thr_aldolase"/>
    <property type="match status" value="1"/>
</dbReference>
<evidence type="ECO:0000313" key="8">
    <source>
        <dbReference type="Proteomes" id="UP000235965"/>
    </source>
</evidence>
<dbReference type="STRING" id="105785.A0A2J7QWQ6"/>
<feature type="modified residue" description="N6-(pyridoxal phosphate)lysine" evidence="5">
    <location>
        <position position="250"/>
    </location>
</feature>